<gene>
    <name evidence="7" type="ORF">Taro_016533</name>
</gene>
<dbReference type="GO" id="GO:0003676">
    <property type="term" value="F:nucleic acid binding"/>
    <property type="evidence" value="ECO:0007669"/>
    <property type="project" value="InterPro"/>
</dbReference>
<dbReference type="OrthoDB" id="5418639at2759"/>
<evidence type="ECO:0000256" key="4">
    <source>
        <dbReference type="PROSITE-ProRule" id="PRU00047"/>
    </source>
</evidence>
<dbReference type="GO" id="GO:0008270">
    <property type="term" value="F:zinc ion binding"/>
    <property type="evidence" value="ECO:0007669"/>
    <property type="project" value="UniProtKB-KW"/>
</dbReference>
<protein>
    <recommendedName>
        <fullName evidence="6">CCHC-type domain-containing protein</fullName>
    </recommendedName>
</protein>
<evidence type="ECO:0000256" key="3">
    <source>
        <dbReference type="ARBA" id="ARBA00022833"/>
    </source>
</evidence>
<accession>A0A843UP09</accession>
<dbReference type="AlphaFoldDB" id="A0A843UP09"/>
<dbReference type="PROSITE" id="PS50158">
    <property type="entry name" value="ZF_CCHC"/>
    <property type="match status" value="1"/>
</dbReference>
<evidence type="ECO:0000313" key="8">
    <source>
        <dbReference type="Proteomes" id="UP000652761"/>
    </source>
</evidence>
<evidence type="ECO:0000259" key="6">
    <source>
        <dbReference type="PROSITE" id="PS50158"/>
    </source>
</evidence>
<dbReference type="Pfam" id="PF00098">
    <property type="entry name" value="zf-CCHC"/>
    <property type="match status" value="1"/>
</dbReference>
<dbReference type="SUPFAM" id="SSF57756">
    <property type="entry name" value="Retrovirus zinc finger-like domains"/>
    <property type="match status" value="1"/>
</dbReference>
<name>A0A843UP09_COLES</name>
<feature type="compositionally biased region" description="Basic and acidic residues" evidence="5">
    <location>
        <begin position="58"/>
        <end position="68"/>
    </location>
</feature>
<dbReference type="InterPro" id="IPR036875">
    <property type="entry name" value="Znf_CCHC_sf"/>
</dbReference>
<keyword evidence="3" id="KW-0862">Zinc</keyword>
<reference evidence="7" key="1">
    <citation type="submission" date="2017-07" db="EMBL/GenBank/DDBJ databases">
        <title>Taro Niue Genome Assembly and Annotation.</title>
        <authorList>
            <person name="Atibalentja N."/>
            <person name="Keating K."/>
            <person name="Fields C.J."/>
        </authorList>
    </citation>
    <scope>NUCLEOTIDE SEQUENCE</scope>
    <source>
        <strain evidence="7">Niue_2</strain>
        <tissue evidence="7">Leaf</tissue>
    </source>
</reference>
<dbReference type="PANTHER" id="PTHR33680">
    <property type="entry name" value="OS07G0190500 PROTEIN"/>
    <property type="match status" value="1"/>
</dbReference>
<comment type="caution">
    <text evidence="7">The sequence shown here is derived from an EMBL/GenBank/DDBJ whole genome shotgun (WGS) entry which is preliminary data.</text>
</comment>
<dbReference type="Pfam" id="PF06839">
    <property type="entry name" value="Zn_ribbon_GRF"/>
    <property type="match status" value="1"/>
</dbReference>
<feature type="domain" description="CCHC-type" evidence="6">
    <location>
        <begin position="49"/>
        <end position="64"/>
    </location>
</feature>
<dbReference type="EMBL" id="NMUH01000735">
    <property type="protein sequence ID" value="MQL84026.1"/>
    <property type="molecule type" value="Genomic_DNA"/>
</dbReference>
<dbReference type="InterPro" id="IPR001878">
    <property type="entry name" value="Znf_CCHC"/>
</dbReference>
<evidence type="ECO:0000256" key="1">
    <source>
        <dbReference type="ARBA" id="ARBA00022723"/>
    </source>
</evidence>
<feature type="region of interest" description="Disordered" evidence="5">
    <location>
        <begin position="1"/>
        <end position="78"/>
    </location>
</feature>
<organism evidence="7 8">
    <name type="scientific">Colocasia esculenta</name>
    <name type="common">Wild taro</name>
    <name type="synonym">Arum esculentum</name>
    <dbReference type="NCBI Taxonomy" id="4460"/>
    <lineage>
        <taxon>Eukaryota</taxon>
        <taxon>Viridiplantae</taxon>
        <taxon>Streptophyta</taxon>
        <taxon>Embryophyta</taxon>
        <taxon>Tracheophyta</taxon>
        <taxon>Spermatophyta</taxon>
        <taxon>Magnoliopsida</taxon>
        <taxon>Liliopsida</taxon>
        <taxon>Araceae</taxon>
        <taxon>Aroideae</taxon>
        <taxon>Colocasieae</taxon>
        <taxon>Colocasia</taxon>
    </lineage>
</organism>
<dbReference type="SMART" id="SM00343">
    <property type="entry name" value="ZnF_C2HC"/>
    <property type="match status" value="1"/>
</dbReference>
<proteinExistence type="predicted"/>
<keyword evidence="2 4" id="KW-0863">Zinc-finger</keyword>
<dbReference type="InterPro" id="IPR010666">
    <property type="entry name" value="Znf_GRF"/>
</dbReference>
<evidence type="ECO:0000256" key="2">
    <source>
        <dbReference type="ARBA" id="ARBA00022771"/>
    </source>
</evidence>
<dbReference type="Gene3D" id="4.10.60.10">
    <property type="entry name" value="Zinc finger, CCHC-type"/>
    <property type="match status" value="1"/>
</dbReference>
<keyword evidence="8" id="KW-1185">Reference proteome</keyword>
<feature type="compositionally biased region" description="Pro residues" evidence="5">
    <location>
        <begin position="20"/>
        <end position="29"/>
    </location>
</feature>
<dbReference type="PANTHER" id="PTHR33680:SF1">
    <property type="entry name" value="OS05G0489500 PROTEIN"/>
    <property type="match status" value="1"/>
</dbReference>
<evidence type="ECO:0000313" key="7">
    <source>
        <dbReference type="EMBL" id="MQL84026.1"/>
    </source>
</evidence>
<sequence length="136" mass="14600">MASASCIGPDSGRRRGEGTPEPPPRPLLNPQPKLSPKTPDRASPHSGVCYTCKQGGHWSKDCPSKESASRTPFRVDGGRMETPECPCGAGPSLQLTSHTDKNPGREFFRCPVKSTWRGTLALLDDDATGVRGRTGR</sequence>
<keyword evidence="1" id="KW-0479">Metal-binding</keyword>
<dbReference type="Proteomes" id="UP000652761">
    <property type="component" value="Unassembled WGS sequence"/>
</dbReference>
<evidence type="ECO:0000256" key="5">
    <source>
        <dbReference type="SAM" id="MobiDB-lite"/>
    </source>
</evidence>